<gene>
    <name evidence="2" type="ORF">SAMN04488513_101953</name>
</gene>
<sequence>MKQSVFLFLASIVMGGHAYTQTSERFFDKADAFFKTHVRGGRVDYRTIKADGAELNELLQMADDLRIPHHNVAEFQAFWINAYNLSAIKGIVENYPVKSPLDIEGFFDKRKYAIGGKDISLDEIENRLLRGFFPDEPRFHFVLVCAGLGCPPIIAEAYRPDQLDEQLERQTKKAINDPLFVRVGKNRVKVSQIFEWYGEDFTKNGPLSDFINAYRLEKIPDDAKIGYYAYDWSLNEWKP</sequence>
<dbReference type="OrthoDB" id="526867at2"/>
<dbReference type="AlphaFoldDB" id="A0A1M6D1S0"/>
<name>A0A1M6D1S0_9FLAO</name>
<keyword evidence="3" id="KW-1185">Reference proteome</keyword>
<dbReference type="Proteomes" id="UP000184543">
    <property type="component" value="Unassembled WGS sequence"/>
</dbReference>
<evidence type="ECO:0000313" key="3">
    <source>
        <dbReference type="Proteomes" id="UP000184543"/>
    </source>
</evidence>
<dbReference type="Pfam" id="PF04784">
    <property type="entry name" value="DUF547"/>
    <property type="match status" value="1"/>
</dbReference>
<evidence type="ECO:0000259" key="1">
    <source>
        <dbReference type="Pfam" id="PF04784"/>
    </source>
</evidence>
<protein>
    <recommendedName>
        <fullName evidence="1">DUF547 domain-containing protein</fullName>
    </recommendedName>
</protein>
<dbReference type="RefSeq" id="WP_072989271.1">
    <property type="nucleotide sequence ID" value="NZ_FQYU01000001.1"/>
</dbReference>
<dbReference type="EMBL" id="FQYU01000001">
    <property type="protein sequence ID" value="SHI67190.1"/>
    <property type="molecule type" value="Genomic_DNA"/>
</dbReference>
<dbReference type="PANTHER" id="PTHR46361">
    <property type="entry name" value="ELECTRON CARRIER/ PROTEIN DISULFIDE OXIDOREDUCTASE"/>
    <property type="match status" value="1"/>
</dbReference>
<dbReference type="PANTHER" id="PTHR46361:SF3">
    <property type="entry name" value="ELECTRON CARRIER_ PROTEIN DISULFIDE OXIDOREDUCTASE"/>
    <property type="match status" value="1"/>
</dbReference>
<accession>A0A1M6D1S0</accession>
<dbReference type="InterPro" id="IPR006869">
    <property type="entry name" value="DUF547"/>
</dbReference>
<feature type="domain" description="DUF547" evidence="1">
    <location>
        <begin position="74"/>
        <end position="173"/>
    </location>
</feature>
<organism evidence="2 3">
    <name type="scientific">Pseudozobellia thermophila</name>
    <dbReference type="NCBI Taxonomy" id="192903"/>
    <lineage>
        <taxon>Bacteria</taxon>
        <taxon>Pseudomonadati</taxon>
        <taxon>Bacteroidota</taxon>
        <taxon>Flavobacteriia</taxon>
        <taxon>Flavobacteriales</taxon>
        <taxon>Flavobacteriaceae</taxon>
        <taxon>Pseudozobellia</taxon>
    </lineage>
</organism>
<reference evidence="3" key="1">
    <citation type="submission" date="2016-11" db="EMBL/GenBank/DDBJ databases">
        <authorList>
            <person name="Varghese N."/>
            <person name="Submissions S."/>
        </authorList>
    </citation>
    <scope>NUCLEOTIDE SEQUENCE [LARGE SCALE GENOMIC DNA]</scope>
    <source>
        <strain evidence="3">DSM 19858</strain>
    </source>
</reference>
<evidence type="ECO:0000313" key="2">
    <source>
        <dbReference type="EMBL" id="SHI67190.1"/>
    </source>
</evidence>
<proteinExistence type="predicted"/>
<dbReference type="STRING" id="192903.SAMN04488513_101953"/>